<proteinExistence type="predicted"/>
<accession>A0ABD2XEV5</accession>
<evidence type="ECO:0000313" key="1">
    <source>
        <dbReference type="EMBL" id="KAL3403868.1"/>
    </source>
</evidence>
<keyword evidence="2" id="KW-1185">Reference proteome</keyword>
<evidence type="ECO:0000313" key="2">
    <source>
        <dbReference type="Proteomes" id="UP001627154"/>
    </source>
</evidence>
<protein>
    <submittedName>
        <fullName evidence="1">Uncharacterized protein</fullName>
    </submittedName>
</protein>
<sequence>MNYVKRLNRTSRNRVVGMASELSRWSDTRAHASAMDTRYNLLLLSANELRPPAQSNDVRLFTLAASTTHRIIRITVNKKA</sequence>
<dbReference type="AlphaFoldDB" id="A0ABD2XEV5"/>
<organism evidence="1 2">
    <name type="scientific">Trichogramma kaykai</name>
    <dbReference type="NCBI Taxonomy" id="54128"/>
    <lineage>
        <taxon>Eukaryota</taxon>
        <taxon>Metazoa</taxon>
        <taxon>Ecdysozoa</taxon>
        <taxon>Arthropoda</taxon>
        <taxon>Hexapoda</taxon>
        <taxon>Insecta</taxon>
        <taxon>Pterygota</taxon>
        <taxon>Neoptera</taxon>
        <taxon>Endopterygota</taxon>
        <taxon>Hymenoptera</taxon>
        <taxon>Apocrita</taxon>
        <taxon>Proctotrupomorpha</taxon>
        <taxon>Chalcidoidea</taxon>
        <taxon>Trichogrammatidae</taxon>
        <taxon>Trichogramma</taxon>
    </lineage>
</organism>
<gene>
    <name evidence="1" type="ORF">TKK_003533</name>
</gene>
<name>A0ABD2XEV5_9HYME</name>
<reference evidence="1 2" key="1">
    <citation type="journal article" date="2024" name="bioRxiv">
        <title>A reference genome for Trichogramma kaykai: A tiny desert-dwelling parasitoid wasp with competing sex-ratio distorters.</title>
        <authorList>
            <person name="Culotta J."/>
            <person name="Lindsey A.R."/>
        </authorList>
    </citation>
    <scope>NUCLEOTIDE SEQUENCE [LARGE SCALE GENOMIC DNA]</scope>
    <source>
        <strain evidence="1 2">KSX58</strain>
    </source>
</reference>
<dbReference type="Proteomes" id="UP001627154">
    <property type="component" value="Unassembled WGS sequence"/>
</dbReference>
<dbReference type="EMBL" id="JBJJXI010000028">
    <property type="protein sequence ID" value="KAL3403868.1"/>
    <property type="molecule type" value="Genomic_DNA"/>
</dbReference>
<comment type="caution">
    <text evidence="1">The sequence shown here is derived from an EMBL/GenBank/DDBJ whole genome shotgun (WGS) entry which is preliminary data.</text>
</comment>